<comment type="similarity">
    <text evidence="2">Belongs to the Tom20 family.</text>
</comment>
<dbReference type="Gene3D" id="1.20.960.10">
    <property type="entry name" value="Mitochondrial outer membrane translocase complex, subunit Tom20 domain"/>
    <property type="match status" value="1"/>
</dbReference>
<evidence type="ECO:0000256" key="1">
    <source>
        <dbReference type="ARBA" id="ARBA00004572"/>
    </source>
</evidence>
<comment type="caution">
    <text evidence="15">The sequence shown here is derived from an EMBL/GenBank/DDBJ whole genome shotgun (WGS) entry which is preliminary data.</text>
</comment>
<evidence type="ECO:0000256" key="2">
    <source>
        <dbReference type="ARBA" id="ARBA00005792"/>
    </source>
</evidence>
<evidence type="ECO:0000256" key="9">
    <source>
        <dbReference type="ARBA" id="ARBA00023136"/>
    </source>
</evidence>
<name>A0A559MLU5_9HELO</name>
<evidence type="ECO:0000256" key="14">
    <source>
        <dbReference type="SAM" id="Phobius"/>
    </source>
</evidence>
<keyword evidence="8" id="KW-0496">Mitochondrion</keyword>
<dbReference type="InterPro" id="IPR002056">
    <property type="entry name" value="MAS20"/>
</dbReference>
<dbReference type="GO" id="GO:0006605">
    <property type="term" value="P:protein targeting"/>
    <property type="evidence" value="ECO:0007669"/>
    <property type="project" value="InterPro"/>
</dbReference>
<proteinExistence type="inferred from homology"/>
<dbReference type="GO" id="GO:0005742">
    <property type="term" value="C:mitochondrial outer membrane translocase complex"/>
    <property type="evidence" value="ECO:0007669"/>
    <property type="project" value="InterPro"/>
</dbReference>
<keyword evidence="5" id="KW-1000">Mitochondrion outer membrane</keyword>
<evidence type="ECO:0000256" key="10">
    <source>
        <dbReference type="ARBA" id="ARBA00042705"/>
    </source>
</evidence>
<sequence length="194" mass="20952">MVQTSTIVATTVGSVAAGLVAYAVYFDHRRRTDPNFRKQLKKESKRQARAAKEEAAAHTVRQRAVIRTAVEEAKDEGFPSDVEEREAYFMQEVASGEGLSGDGRRSKALYSAEHILIKTGSNNIEAALCFYKALKVYPQPKELISIYDKTVPRAVLDILTEMIAADAELDVGPFSATPAGSDSGSSGIPGVGLD</sequence>
<organism evidence="15 16">
    <name type="scientific">Lachnellula willkommii</name>
    <dbReference type="NCBI Taxonomy" id="215461"/>
    <lineage>
        <taxon>Eukaryota</taxon>
        <taxon>Fungi</taxon>
        <taxon>Dikarya</taxon>
        <taxon>Ascomycota</taxon>
        <taxon>Pezizomycotina</taxon>
        <taxon>Leotiomycetes</taxon>
        <taxon>Helotiales</taxon>
        <taxon>Lachnaceae</taxon>
        <taxon>Lachnellula</taxon>
    </lineage>
</organism>
<evidence type="ECO:0000313" key="16">
    <source>
        <dbReference type="Proteomes" id="UP000315522"/>
    </source>
</evidence>
<evidence type="ECO:0000313" key="15">
    <source>
        <dbReference type="EMBL" id="TVY93927.1"/>
    </source>
</evidence>
<keyword evidence="3" id="KW-0813">Transport</keyword>
<dbReference type="GO" id="GO:0030943">
    <property type="term" value="F:mitochondrion targeting sequence binding"/>
    <property type="evidence" value="ECO:0007669"/>
    <property type="project" value="TreeGrafter"/>
</dbReference>
<evidence type="ECO:0000256" key="11">
    <source>
        <dbReference type="ARBA" id="ARBA00068548"/>
    </source>
</evidence>
<dbReference type="PANTHER" id="PTHR12430">
    <property type="entry name" value="MITOCHONDRIAL IMPORT RECEPTOR SUBUNIT TOM20"/>
    <property type="match status" value="1"/>
</dbReference>
<evidence type="ECO:0000256" key="3">
    <source>
        <dbReference type="ARBA" id="ARBA00022448"/>
    </source>
</evidence>
<evidence type="ECO:0000256" key="13">
    <source>
        <dbReference type="ARBA" id="ARBA00080405"/>
    </source>
</evidence>
<dbReference type="PANTHER" id="PTHR12430:SF0">
    <property type="entry name" value="TRANSLOCASE OF OUTER MITOCHONDRIAL MEMBRANE 20"/>
    <property type="match status" value="1"/>
</dbReference>
<dbReference type="FunFam" id="1.20.960.10:FF:000002">
    <property type="entry name" value="Mitochondrial import receptor subunit TOM20"/>
    <property type="match status" value="1"/>
</dbReference>
<keyword evidence="16" id="KW-1185">Reference proteome</keyword>
<dbReference type="GO" id="GO:0006886">
    <property type="term" value="P:intracellular protein transport"/>
    <property type="evidence" value="ECO:0007669"/>
    <property type="project" value="InterPro"/>
</dbReference>
<keyword evidence="4 14" id="KW-0812">Transmembrane</keyword>
<dbReference type="InterPro" id="IPR023392">
    <property type="entry name" value="Tom20_dom_sf"/>
</dbReference>
<keyword evidence="6" id="KW-0653">Protein transport</keyword>
<dbReference type="PIRSF" id="PIRSF037707">
    <property type="entry name" value="MAS20_rcpt"/>
    <property type="match status" value="1"/>
</dbReference>
<dbReference type="GO" id="GO:0008320">
    <property type="term" value="F:protein transmembrane transporter activity"/>
    <property type="evidence" value="ECO:0007669"/>
    <property type="project" value="TreeGrafter"/>
</dbReference>
<dbReference type="GO" id="GO:0016031">
    <property type="term" value="P:tRNA import into mitochondrion"/>
    <property type="evidence" value="ECO:0007669"/>
    <property type="project" value="TreeGrafter"/>
</dbReference>
<protein>
    <recommendedName>
        <fullName evidence="11">Mitochondrial import receptor subunit TOM20</fullName>
    </recommendedName>
    <alternativeName>
        <fullName evidence="10">Mitochondrial 20 kDa outer membrane protein</fullName>
    </alternativeName>
    <alternativeName>
        <fullName evidence="12">Mitochondrial import receptor subunit tom20</fullName>
    </alternativeName>
    <alternativeName>
        <fullName evidence="13">Translocase of outer membrane 20 kDa subunit</fullName>
    </alternativeName>
</protein>
<keyword evidence="9 14" id="KW-0472">Membrane</keyword>
<evidence type="ECO:0000256" key="7">
    <source>
        <dbReference type="ARBA" id="ARBA00022989"/>
    </source>
</evidence>
<evidence type="ECO:0000256" key="6">
    <source>
        <dbReference type="ARBA" id="ARBA00022927"/>
    </source>
</evidence>
<keyword evidence="15" id="KW-0675">Receptor</keyword>
<accession>A0A559MLU5</accession>
<dbReference type="Proteomes" id="UP000315522">
    <property type="component" value="Unassembled WGS sequence"/>
</dbReference>
<dbReference type="SUPFAM" id="SSF47157">
    <property type="entry name" value="Mitochondrial import receptor subunit Tom20"/>
    <property type="match status" value="1"/>
</dbReference>
<evidence type="ECO:0000256" key="4">
    <source>
        <dbReference type="ARBA" id="ARBA00022692"/>
    </source>
</evidence>
<gene>
    <name evidence="15" type="primary">tom20</name>
    <name evidence="15" type="ORF">LAWI1_G000711</name>
</gene>
<dbReference type="EMBL" id="QGML01000063">
    <property type="protein sequence ID" value="TVY93927.1"/>
    <property type="molecule type" value="Genomic_DNA"/>
</dbReference>
<comment type="subcellular location">
    <subcellularLocation>
        <location evidence="1">Mitochondrion outer membrane</location>
        <topology evidence="1">Single-pass membrane protein</topology>
    </subcellularLocation>
</comment>
<keyword evidence="7 14" id="KW-1133">Transmembrane helix</keyword>
<dbReference type="PRINTS" id="PR00351">
    <property type="entry name" value="OM20RECEPTOR"/>
</dbReference>
<reference evidence="15 16" key="1">
    <citation type="submission" date="2018-05" db="EMBL/GenBank/DDBJ databases">
        <title>Genome sequencing and assembly of the regulated plant pathogen Lachnellula willkommii and related sister species for the development of diagnostic species identification markers.</title>
        <authorList>
            <person name="Giroux E."/>
            <person name="Bilodeau G."/>
        </authorList>
    </citation>
    <scope>NUCLEOTIDE SEQUENCE [LARGE SCALE GENOMIC DNA]</scope>
    <source>
        <strain evidence="15 16">CBS 172.35</strain>
    </source>
</reference>
<dbReference type="Pfam" id="PF02064">
    <property type="entry name" value="MAS20"/>
    <property type="match status" value="2"/>
</dbReference>
<evidence type="ECO:0000256" key="8">
    <source>
        <dbReference type="ARBA" id="ARBA00023128"/>
    </source>
</evidence>
<evidence type="ECO:0000256" key="5">
    <source>
        <dbReference type="ARBA" id="ARBA00022787"/>
    </source>
</evidence>
<evidence type="ECO:0000256" key="12">
    <source>
        <dbReference type="ARBA" id="ARBA00073975"/>
    </source>
</evidence>
<dbReference type="AlphaFoldDB" id="A0A559MLU5"/>
<feature type="transmembrane region" description="Helical" evidence="14">
    <location>
        <begin position="6"/>
        <end position="26"/>
    </location>
</feature>
<dbReference type="GO" id="GO:0030150">
    <property type="term" value="P:protein import into mitochondrial matrix"/>
    <property type="evidence" value="ECO:0007669"/>
    <property type="project" value="TreeGrafter"/>
</dbReference>